<protein>
    <submittedName>
        <fullName evidence="1">Uncharacterized protein</fullName>
    </submittedName>
</protein>
<name>A0A3M7R5X4_BRAPC</name>
<dbReference type="Proteomes" id="UP000276133">
    <property type="component" value="Unassembled WGS sequence"/>
</dbReference>
<feature type="non-terminal residue" evidence="1">
    <location>
        <position position="1"/>
    </location>
</feature>
<comment type="caution">
    <text evidence="1">The sequence shown here is derived from an EMBL/GenBank/DDBJ whole genome shotgun (WGS) entry which is preliminary data.</text>
</comment>
<keyword evidence="2" id="KW-1185">Reference proteome</keyword>
<dbReference type="EMBL" id="REGN01004135">
    <property type="protein sequence ID" value="RNA18977.1"/>
    <property type="molecule type" value="Genomic_DNA"/>
</dbReference>
<dbReference type="AlphaFoldDB" id="A0A3M7R5X4"/>
<gene>
    <name evidence="1" type="ORF">BpHYR1_024952</name>
</gene>
<evidence type="ECO:0000313" key="1">
    <source>
        <dbReference type="EMBL" id="RNA18977.1"/>
    </source>
</evidence>
<proteinExistence type="predicted"/>
<reference evidence="1 2" key="1">
    <citation type="journal article" date="2018" name="Sci. Rep.">
        <title>Genomic signatures of local adaptation to the degree of environmental predictability in rotifers.</title>
        <authorList>
            <person name="Franch-Gras L."/>
            <person name="Hahn C."/>
            <person name="Garcia-Roger E.M."/>
            <person name="Carmona M.J."/>
            <person name="Serra M."/>
            <person name="Gomez A."/>
        </authorList>
    </citation>
    <scope>NUCLEOTIDE SEQUENCE [LARGE SCALE GENOMIC DNA]</scope>
    <source>
        <strain evidence="1">HYR1</strain>
    </source>
</reference>
<sequence length="189" mass="21916">PAFESHFTLTNCLISSSDYAFLAIIKLHGSNNCLLILNILIEQIRYKIQKSLDQNGTAPHINLYLNKGTPKSTIVHNLIKPFQANTLKIVRSEILILDPQAKLTDPIVHLGYVEEVGYFILCSFMFRFLRTFDKNINLKPELGETYDMRSDKILNCDKLNYERLLFFSLGTRRSKYYTSHNRPMHVFVI</sequence>
<evidence type="ECO:0000313" key="2">
    <source>
        <dbReference type="Proteomes" id="UP000276133"/>
    </source>
</evidence>
<organism evidence="1 2">
    <name type="scientific">Brachionus plicatilis</name>
    <name type="common">Marine rotifer</name>
    <name type="synonym">Brachionus muelleri</name>
    <dbReference type="NCBI Taxonomy" id="10195"/>
    <lineage>
        <taxon>Eukaryota</taxon>
        <taxon>Metazoa</taxon>
        <taxon>Spiralia</taxon>
        <taxon>Gnathifera</taxon>
        <taxon>Rotifera</taxon>
        <taxon>Eurotatoria</taxon>
        <taxon>Monogononta</taxon>
        <taxon>Pseudotrocha</taxon>
        <taxon>Ploima</taxon>
        <taxon>Brachionidae</taxon>
        <taxon>Brachionus</taxon>
    </lineage>
</organism>
<accession>A0A3M7R5X4</accession>